<feature type="transmembrane region" description="Helical" evidence="7">
    <location>
        <begin position="75"/>
        <end position="101"/>
    </location>
</feature>
<feature type="transmembrane region" description="Helical" evidence="7">
    <location>
        <begin position="225"/>
        <end position="244"/>
    </location>
</feature>
<comment type="similarity">
    <text evidence="7">Belongs to the binding-protein-dependent transport system permease family.</text>
</comment>
<feature type="transmembrane region" description="Helical" evidence="7">
    <location>
        <begin position="139"/>
        <end position="160"/>
    </location>
</feature>
<feature type="transmembrane region" description="Helical" evidence="7">
    <location>
        <begin position="172"/>
        <end position="193"/>
    </location>
</feature>
<dbReference type="GO" id="GO:0055085">
    <property type="term" value="P:transmembrane transport"/>
    <property type="evidence" value="ECO:0007669"/>
    <property type="project" value="InterPro"/>
</dbReference>
<evidence type="ECO:0000256" key="3">
    <source>
        <dbReference type="ARBA" id="ARBA00022475"/>
    </source>
</evidence>
<dbReference type="Pfam" id="PF00528">
    <property type="entry name" value="BPD_transp_1"/>
    <property type="match status" value="1"/>
</dbReference>
<evidence type="ECO:0000256" key="8">
    <source>
        <dbReference type="SAM" id="MobiDB-lite"/>
    </source>
</evidence>
<dbReference type="PANTHER" id="PTHR30193:SF1">
    <property type="entry name" value="ABC TRANSPORTER PERMEASE PROTEIN YESP-RELATED"/>
    <property type="match status" value="1"/>
</dbReference>
<protein>
    <submittedName>
        <fullName evidence="10">Multiple sugar transport system permease protein</fullName>
    </submittedName>
</protein>
<dbReference type="PROSITE" id="PS50928">
    <property type="entry name" value="ABC_TM1"/>
    <property type="match status" value="1"/>
</dbReference>
<evidence type="ECO:0000259" key="9">
    <source>
        <dbReference type="PROSITE" id="PS50928"/>
    </source>
</evidence>
<feature type="transmembrane region" description="Helical" evidence="7">
    <location>
        <begin position="265"/>
        <end position="293"/>
    </location>
</feature>
<evidence type="ECO:0000256" key="1">
    <source>
        <dbReference type="ARBA" id="ARBA00004651"/>
    </source>
</evidence>
<dbReference type="InterPro" id="IPR000515">
    <property type="entry name" value="MetI-like"/>
</dbReference>
<evidence type="ECO:0000256" key="4">
    <source>
        <dbReference type="ARBA" id="ARBA00022692"/>
    </source>
</evidence>
<feature type="domain" description="ABC transmembrane type-1" evidence="9">
    <location>
        <begin position="135"/>
        <end position="350"/>
    </location>
</feature>
<accession>A0A1G6GHI6</accession>
<evidence type="ECO:0000313" key="11">
    <source>
        <dbReference type="Proteomes" id="UP000183203"/>
    </source>
</evidence>
<feature type="compositionally biased region" description="Basic residues" evidence="8">
    <location>
        <begin position="56"/>
        <end position="65"/>
    </location>
</feature>
<evidence type="ECO:0000256" key="7">
    <source>
        <dbReference type="RuleBase" id="RU363032"/>
    </source>
</evidence>
<dbReference type="InterPro" id="IPR051393">
    <property type="entry name" value="ABC_transporter_permease"/>
</dbReference>
<comment type="subcellular location">
    <subcellularLocation>
        <location evidence="1 7">Cell membrane</location>
        <topology evidence="1 7">Multi-pass membrane protein</topology>
    </subcellularLocation>
</comment>
<name>A0A1G6GHI6_9MICO</name>
<dbReference type="SUPFAM" id="SSF161098">
    <property type="entry name" value="MetI-like"/>
    <property type="match status" value="1"/>
</dbReference>
<keyword evidence="5 7" id="KW-1133">Transmembrane helix</keyword>
<dbReference type="STRING" id="993073.AS029_00035"/>
<evidence type="ECO:0000313" key="10">
    <source>
        <dbReference type="EMBL" id="SDB81359.1"/>
    </source>
</evidence>
<dbReference type="CDD" id="cd06261">
    <property type="entry name" value="TM_PBP2"/>
    <property type="match status" value="1"/>
</dbReference>
<organism evidence="10 11">
    <name type="scientific">Microbacterium enclense</name>
    <dbReference type="NCBI Taxonomy" id="993073"/>
    <lineage>
        <taxon>Bacteria</taxon>
        <taxon>Bacillati</taxon>
        <taxon>Actinomycetota</taxon>
        <taxon>Actinomycetes</taxon>
        <taxon>Micrococcales</taxon>
        <taxon>Microbacteriaceae</taxon>
        <taxon>Microbacterium</taxon>
    </lineage>
</organism>
<reference evidence="10 11" key="1">
    <citation type="submission" date="2016-09" db="EMBL/GenBank/DDBJ databases">
        <authorList>
            <person name="Capua I."/>
            <person name="De Benedictis P."/>
            <person name="Joannis T."/>
            <person name="Lombin L.H."/>
            <person name="Cattoli G."/>
        </authorList>
    </citation>
    <scope>NUCLEOTIDE SEQUENCE [LARGE SCALE GENOMIC DNA]</scope>
    <source>
        <strain evidence="10 11">NIO-1002</strain>
    </source>
</reference>
<keyword evidence="3" id="KW-1003">Cell membrane</keyword>
<proteinExistence type="inferred from homology"/>
<keyword evidence="10" id="KW-0762">Sugar transport</keyword>
<keyword evidence="4 7" id="KW-0812">Transmembrane</keyword>
<dbReference type="GO" id="GO:0005886">
    <property type="term" value="C:plasma membrane"/>
    <property type="evidence" value="ECO:0007669"/>
    <property type="project" value="UniProtKB-SubCell"/>
</dbReference>
<evidence type="ECO:0000256" key="5">
    <source>
        <dbReference type="ARBA" id="ARBA00022989"/>
    </source>
</evidence>
<dbReference type="AlphaFoldDB" id="A0A1G6GHI6"/>
<evidence type="ECO:0000256" key="6">
    <source>
        <dbReference type="ARBA" id="ARBA00023136"/>
    </source>
</evidence>
<gene>
    <name evidence="10" type="ORF">SAMN05216418_0238</name>
</gene>
<sequence>MPWTFSEHFSTLAKRFSMSKALARGDPHDRRHRPRPAAPVTLSPTSDVDADTTASPRKHRRPPRQKVKYNRREAIAGYLFISPWILGFLIFTAGAMIYSLVISFSSYNLATGAARPVGASNYAQLFEDPRVAVSLGNTLFYAVMAVPLEIAFALFLALLLSRVGRGAGIFRTLYYLPKMTPAVATAAVFFLLLNGNSGAINQALGAIGIQGPQWLVDPAWVKPSIVIMALWTVSGTMVIFLAAIKNVPVDLYEVAQIDGAGPVRRFFSITLPMISGAMFFNVIVLTIAAFQVFDQAYLLFWRDQSNASPEASLFYAIYLFQQAFRQFNFGFAAAMAWLLFVIILLITLVQVRLGNRFVYYEGDR</sequence>
<dbReference type="InterPro" id="IPR035906">
    <property type="entry name" value="MetI-like_sf"/>
</dbReference>
<dbReference type="PANTHER" id="PTHR30193">
    <property type="entry name" value="ABC TRANSPORTER PERMEASE PROTEIN"/>
    <property type="match status" value="1"/>
</dbReference>
<keyword evidence="2 7" id="KW-0813">Transport</keyword>
<evidence type="ECO:0000256" key="2">
    <source>
        <dbReference type="ARBA" id="ARBA00022448"/>
    </source>
</evidence>
<dbReference type="EMBL" id="FMYG01000001">
    <property type="protein sequence ID" value="SDB81359.1"/>
    <property type="molecule type" value="Genomic_DNA"/>
</dbReference>
<keyword evidence="6 7" id="KW-0472">Membrane</keyword>
<feature type="region of interest" description="Disordered" evidence="8">
    <location>
        <begin position="23"/>
        <end position="65"/>
    </location>
</feature>
<dbReference type="Proteomes" id="UP000183203">
    <property type="component" value="Unassembled WGS sequence"/>
</dbReference>
<feature type="transmembrane region" description="Helical" evidence="7">
    <location>
        <begin position="329"/>
        <end position="349"/>
    </location>
</feature>
<dbReference type="Gene3D" id="1.10.3720.10">
    <property type="entry name" value="MetI-like"/>
    <property type="match status" value="1"/>
</dbReference>
<dbReference type="RefSeq" id="WP_228375837.1">
    <property type="nucleotide sequence ID" value="NZ_FMYG01000001.1"/>
</dbReference>